<dbReference type="Proteomes" id="UP000257109">
    <property type="component" value="Unassembled WGS sequence"/>
</dbReference>
<protein>
    <recommendedName>
        <fullName evidence="1">Reverse transcriptase Ty1/copia-type domain-containing protein</fullName>
    </recommendedName>
</protein>
<dbReference type="Pfam" id="PF07727">
    <property type="entry name" value="RVT_2"/>
    <property type="match status" value="1"/>
</dbReference>
<dbReference type="EMBL" id="QJKJ01011708">
    <property type="protein sequence ID" value="RDX70436.1"/>
    <property type="molecule type" value="Genomic_DNA"/>
</dbReference>
<name>A0A371EWS0_MUCPR</name>
<comment type="caution">
    <text evidence="2">The sequence shown here is derived from an EMBL/GenBank/DDBJ whole genome shotgun (WGS) entry which is preliminary data.</text>
</comment>
<dbReference type="AlphaFoldDB" id="A0A371EWS0"/>
<evidence type="ECO:0000313" key="3">
    <source>
        <dbReference type="Proteomes" id="UP000257109"/>
    </source>
</evidence>
<keyword evidence="3" id="KW-1185">Reference proteome</keyword>
<sequence length="80" mass="9257">MAMLEPEFYKEAPKKVYKTKLNPNDTIQKHKQLGIDNNEMFTLVAHFDTIKALIALITQKGWSIYQLDVKLAFLNGVMEE</sequence>
<reference evidence="2" key="1">
    <citation type="submission" date="2018-05" db="EMBL/GenBank/DDBJ databases">
        <title>Draft genome of Mucuna pruriens seed.</title>
        <authorList>
            <person name="Nnadi N.E."/>
            <person name="Vos R."/>
            <person name="Hasami M.H."/>
            <person name="Devisetty U.K."/>
            <person name="Aguiy J.C."/>
        </authorList>
    </citation>
    <scope>NUCLEOTIDE SEQUENCE [LARGE SCALE GENOMIC DNA]</scope>
    <source>
        <strain evidence="2">JCA_2017</strain>
    </source>
</reference>
<evidence type="ECO:0000259" key="1">
    <source>
        <dbReference type="Pfam" id="PF07727"/>
    </source>
</evidence>
<proteinExistence type="predicted"/>
<dbReference type="OrthoDB" id="1917367at2759"/>
<organism evidence="2 3">
    <name type="scientific">Mucuna pruriens</name>
    <name type="common">Velvet bean</name>
    <name type="synonym">Dolichos pruriens</name>
    <dbReference type="NCBI Taxonomy" id="157652"/>
    <lineage>
        <taxon>Eukaryota</taxon>
        <taxon>Viridiplantae</taxon>
        <taxon>Streptophyta</taxon>
        <taxon>Embryophyta</taxon>
        <taxon>Tracheophyta</taxon>
        <taxon>Spermatophyta</taxon>
        <taxon>Magnoliopsida</taxon>
        <taxon>eudicotyledons</taxon>
        <taxon>Gunneridae</taxon>
        <taxon>Pentapetalae</taxon>
        <taxon>rosids</taxon>
        <taxon>fabids</taxon>
        <taxon>Fabales</taxon>
        <taxon>Fabaceae</taxon>
        <taxon>Papilionoideae</taxon>
        <taxon>50 kb inversion clade</taxon>
        <taxon>NPAAA clade</taxon>
        <taxon>indigoferoid/millettioid clade</taxon>
        <taxon>Phaseoleae</taxon>
        <taxon>Mucuna</taxon>
    </lineage>
</organism>
<dbReference type="InterPro" id="IPR013103">
    <property type="entry name" value="RVT_2"/>
</dbReference>
<feature type="non-terminal residue" evidence="2">
    <location>
        <position position="1"/>
    </location>
</feature>
<accession>A0A371EWS0</accession>
<gene>
    <name evidence="2" type="ORF">CR513_50331</name>
</gene>
<evidence type="ECO:0000313" key="2">
    <source>
        <dbReference type="EMBL" id="RDX70436.1"/>
    </source>
</evidence>
<feature type="domain" description="Reverse transcriptase Ty1/copia-type" evidence="1">
    <location>
        <begin position="29"/>
        <end position="80"/>
    </location>
</feature>